<proteinExistence type="predicted"/>
<dbReference type="PROSITE" id="PS50987">
    <property type="entry name" value="HTH_ARSR_2"/>
    <property type="match status" value="1"/>
</dbReference>
<accession>A0A2S4MPZ0</accession>
<sequence>MLKLVRSVAISYLGRVMKPVFHPDIDDVAAADVFAALADPIRLGILVALADVPEVDKARCNSFSELASPSLLSYHFAKLREAGITRFRVEGTSRYLSIRREDLDRRFPGLLDSVLEAARRDPNLPRLSGPLAVG</sequence>
<dbReference type="Proteomes" id="UP000236919">
    <property type="component" value="Unassembled WGS sequence"/>
</dbReference>
<dbReference type="RefSeq" id="WP_245928033.1">
    <property type="nucleotide sequence ID" value="NZ_PQFZ01000001.1"/>
</dbReference>
<evidence type="ECO:0000313" key="2">
    <source>
        <dbReference type="EMBL" id="POR56820.1"/>
    </source>
</evidence>
<dbReference type="InterPro" id="IPR001845">
    <property type="entry name" value="HTH_ArsR_DNA-bd_dom"/>
</dbReference>
<evidence type="ECO:0000259" key="1">
    <source>
        <dbReference type="PROSITE" id="PS50987"/>
    </source>
</evidence>
<dbReference type="CDD" id="cd00090">
    <property type="entry name" value="HTH_ARSR"/>
    <property type="match status" value="1"/>
</dbReference>
<feature type="domain" description="HTH arsR-type" evidence="1">
    <location>
        <begin position="22"/>
        <end position="118"/>
    </location>
</feature>
<gene>
    <name evidence="2" type="ORF">CYD53_101342</name>
</gene>
<name>A0A2S4MPZ0_9HYPH</name>
<reference evidence="2 3" key="1">
    <citation type="submission" date="2018-01" db="EMBL/GenBank/DDBJ databases">
        <title>Genomic Encyclopedia of Type Strains, Phase III (KMG-III): the genomes of soil and plant-associated and newly described type strains.</title>
        <authorList>
            <person name="Whitman W."/>
        </authorList>
    </citation>
    <scope>NUCLEOTIDE SEQUENCE [LARGE SCALE GENOMIC DNA]</scope>
    <source>
        <strain evidence="2 3">1131</strain>
    </source>
</reference>
<evidence type="ECO:0000313" key="3">
    <source>
        <dbReference type="Proteomes" id="UP000236919"/>
    </source>
</evidence>
<dbReference type="InterPro" id="IPR036388">
    <property type="entry name" value="WH-like_DNA-bd_sf"/>
</dbReference>
<dbReference type="SMART" id="SM00418">
    <property type="entry name" value="HTH_ARSR"/>
    <property type="match status" value="1"/>
</dbReference>
<dbReference type="Gene3D" id="1.10.10.10">
    <property type="entry name" value="Winged helix-like DNA-binding domain superfamily/Winged helix DNA-binding domain"/>
    <property type="match status" value="1"/>
</dbReference>
<dbReference type="InterPro" id="IPR011991">
    <property type="entry name" value="ArsR-like_HTH"/>
</dbReference>
<protein>
    <submittedName>
        <fullName evidence="2">ArsR family transcriptional regulator</fullName>
    </submittedName>
</protein>
<dbReference type="InterPro" id="IPR036390">
    <property type="entry name" value="WH_DNA-bd_sf"/>
</dbReference>
<dbReference type="EMBL" id="PQFZ01000001">
    <property type="protein sequence ID" value="POR56820.1"/>
    <property type="molecule type" value="Genomic_DNA"/>
</dbReference>
<organism evidence="2 3">
    <name type="scientific">Bosea psychrotolerans</name>
    <dbReference type="NCBI Taxonomy" id="1871628"/>
    <lineage>
        <taxon>Bacteria</taxon>
        <taxon>Pseudomonadati</taxon>
        <taxon>Pseudomonadota</taxon>
        <taxon>Alphaproteobacteria</taxon>
        <taxon>Hyphomicrobiales</taxon>
        <taxon>Boseaceae</taxon>
        <taxon>Bosea</taxon>
    </lineage>
</organism>
<dbReference type="PRINTS" id="PR00778">
    <property type="entry name" value="HTHARSR"/>
</dbReference>
<keyword evidence="3" id="KW-1185">Reference proteome</keyword>
<comment type="caution">
    <text evidence="2">The sequence shown here is derived from an EMBL/GenBank/DDBJ whole genome shotgun (WGS) entry which is preliminary data.</text>
</comment>
<dbReference type="GO" id="GO:0003700">
    <property type="term" value="F:DNA-binding transcription factor activity"/>
    <property type="evidence" value="ECO:0007669"/>
    <property type="project" value="InterPro"/>
</dbReference>
<dbReference type="AlphaFoldDB" id="A0A2S4MPZ0"/>
<dbReference type="SUPFAM" id="SSF46785">
    <property type="entry name" value="Winged helix' DNA-binding domain"/>
    <property type="match status" value="1"/>
</dbReference>